<proteinExistence type="predicted"/>
<comment type="caution">
    <text evidence="2">The sequence shown here is derived from an EMBL/GenBank/DDBJ whole genome shotgun (WGS) entry which is preliminary data.</text>
</comment>
<gene>
    <name evidence="2" type="ORF">BpHYR1_013200</name>
</gene>
<name>A0A3M7QV99_BRAPC</name>
<dbReference type="AlphaFoldDB" id="A0A3M7QV99"/>
<sequence>MNFEISLLIILIAGDFSSGTKLAHRIYPSHFYPRPQAKPFGYNPSFYISHIKSQAVKGRDTARNQISNQNTIVNSANSKILNLNSISNHNPAYFSSNYISNSNKISGSSGSNILNQNVVKNYFHPRTLRARSTQIKRVPLKKFQPVNANLSKKISFVAIKGQNS</sequence>
<accession>A0A3M7QV99</accession>
<feature type="chain" id="PRO_5018050132" evidence="1">
    <location>
        <begin position="20"/>
        <end position="164"/>
    </location>
</feature>
<evidence type="ECO:0000256" key="1">
    <source>
        <dbReference type="SAM" id="SignalP"/>
    </source>
</evidence>
<feature type="signal peptide" evidence="1">
    <location>
        <begin position="1"/>
        <end position="19"/>
    </location>
</feature>
<reference evidence="2 3" key="1">
    <citation type="journal article" date="2018" name="Sci. Rep.">
        <title>Genomic signatures of local adaptation to the degree of environmental predictability in rotifers.</title>
        <authorList>
            <person name="Franch-Gras L."/>
            <person name="Hahn C."/>
            <person name="Garcia-Roger E.M."/>
            <person name="Carmona M.J."/>
            <person name="Serra M."/>
            <person name="Gomez A."/>
        </authorList>
    </citation>
    <scope>NUCLEOTIDE SEQUENCE [LARGE SCALE GENOMIC DNA]</scope>
    <source>
        <strain evidence="2">HYR1</strain>
    </source>
</reference>
<protein>
    <submittedName>
        <fullName evidence="2">Uncharacterized protein</fullName>
    </submittedName>
</protein>
<keyword evidence="1" id="KW-0732">Signal</keyword>
<dbReference type="EMBL" id="REGN01004999">
    <property type="protein sequence ID" value="RNA15262.1"/>
    <property type="molecule type" value="Genomic_DNA"/>
</dbReference>
<evidence type="ECO:0000313" key="2">
    <source>
        <dbReference type="EMBL" id="RNA15262.1"/>
    </source>
</evidence>
<dbReference type="Proteomes" id="UP000276133">
    <property type="component" value="Unassembled WGS sequence"/>
</dbReference>
<organism evidence="2 3">
    <name type="scientific">Brachionus plicatilis</name>
    <name type="common">Marine rotifer</name>
    <name type="synonym">Brachionus muelleri</name>
    <dbReference type="NCBI Taxonomy" id="10195"/>
    <lineage>
        <taxon>Eukaryota</taxon>
        <taxon>Metazoa</taxon>
        <taxon>Spiralia</taxon>
        <taxon>Gnathifera</taxon>
        <taxon>Rotifera</taxon>
        <taxon>Eurotatoria</taxon>
        <taxon>Monogononta</taxon>
        <taxon>Pseudotrocha</taxon>
        <taxon>Ploima</taxon>
        <taxon>Brachionidae</taxon>
        <taxon>Brachionus</taxon>
    </lineage>
</organism>
<evidence type="ECO:0000313" key="3">
    <source>
        <dbReference type="Proteomes" id="UP000276133"/>
    </source>
</evidence>
<keyword evidence="3" id="KW-1185">Reference proteome</keyword>